<sequence>MSFQNEKYSVDKDLYDWCLIQSERIKVIHSKINIQMRNHKPLTEIPGELEHEIKCRYNQSCTIDEIANTSQEVRKRTNMGKYSPYKSSSFKEKQPFRVEIKDKPKDRVEEVTKKKTSCHNFGSTDHYANSFPREKEKFYAIEQVPEEEYLTENSESDFMGYAIR</sequence>
<gene>
    <name evidence="1" type="ORF">O181_062148</name>
</gene>
<evidence type="ECO:0000313" key="1">
    <source>
        <dbReference type="EMBL" id="MBW0522433.1"/>
    </source>
</evidence>
<dbReference type="Proteomes" id="UP000765509">
    <property type="component" value="Unassembled WGS sequence"/>
</dbReference>
<protein>
    <submittedName>
        <fullName evidence="1">Uncharacterized protein</fullName>
    </submittedName>
</protein>
<proteinExistence type="predicted"/>
<accession>A0A9Q3EP71</accession>
<reference evidence="1" key="1">
    <citation type="submission" date="2021-03" db="EMBL/GenBank/DDBJ databases">
        <title>Draft genome sequence of rust myrtle Austropuccinia psidii MF-1, a brazilian biotype.</title>
        <authorList>
            <person name="Quecine M.C."/>
            <person name="Pachon D.M.R."/>
            <person name="Bonatelli M.L."/>
            <person name="Correr F.H."/>
            <person name="Franceschini L.M."/>
            <person name="Leite T.F."/>
            <person name="Margarido G.R.A."/>
            <person name="Almeida C.A."/>
            <person name="Ferrarezi J.A."/>
            <person name="Labate C.A."/>
        </authorList>
    </citation>
    <scope>NUCLEOTIDE SEQUENCE</scope>
    <source>
        <strain evidence="1">MF-1</strain>
    </source>
</reference>
<dbReference type="EMBL" id="AVOT02029544">
    <property type="protein sequence ID" value="MBW0522433.1"/>
    <property type="molecule type" value="Genomic_DNA"/>
</dbReference>
<comment type="caution">
    <text evidence="1">The sequence shown here is derived from an EMBL/GenBank/DDBJ whole genome shotgun (WGS) entry which is preliminary data.</text>
</comment>
<name>A0A9Q3EP71_9BASI</name>
<dbReference type="AlphaFoldDB" id="A0A9Q3EP71"/>
<organism evidence="1 2">
    <name type="scientific">Austropuccinia psidii MF-1</name>
    <dbReference type="NCBI Taxonomy" id="1389203"/>
    <lineage>
        <taxon>Eukaryota</taxon>
        <taxon>Fungi</taxon>
        <taxon>Dikarya</taxon>
        <taxon>Basidiomycota</taxon>
        <taxon>Pucciniomycotina</taxon>
        <taxon>Pucciniomycetes</taxon>
        <taxon>Pucciniales</taxon>
        <taxon>Sphaerophragmiaceae</taxon>
        <taxon>Austropuccinia</taxon>
    </lineage>
</organism>
<evidence type="ECO:0000313" key="2">
    <source>
        <dbReference type="Proteomes" id="UP000765509"/>
    </source>
</evidence>
<keyword evidence="2" id="KW-1185">Reference proteome</keyword>